<organism evidence="1 2">
    <name type="scientific">Allacma fusca</name>
    <dbReference type="NCBI Taxonomy" id="39272"/>
    <lineage>
        <taxon>Eukaryota</taxon>
        <taxon>Metazoa</taxon>
        <taxon>Ecdysozoa</taxon>
        <taxon>Arthropoda</taxon>
        <taxon>Hexapoda</taxon>
        <taxon>Collembola</taxon>
        <taxon>Symphypleona</taxon>
        <taxon>Sminthuridae</taxon>
        <taxon>Allacma</taxon>
    </lineage>
</organism>
<comment type="caution">
    <text evidence="1">The sequence shown here is derived from an EMBL/GenBank/DDBJ whole genome shotgun (WGS) entry which is preliminary data.</text>
</comment>
<dbReference type="EMBL" id="CAJVCH010045780">
    <property type="protein sequence ID" value="CAG7717429.1"/>
    <property type="molecule type" value="Genomic_DNA"/>
</dbReference>
<sequence length="138" mass="14998">MLSSRGGPYELFTHVAKTVLNLIPEKLKVHGGKRVFSKTGKISKFHYNGRTAIRPSIPIGRTSRHSNVTSCGIKLTNYCRSTLSNPLVSNLAGTSDGFTCLMEFVNAGKMSIEASFAYEIESTDVGLLVAVKAEICTR</sequence>
<dbReference type="Proteomes" id="UP000708208">
    <property type="component" value="Unassembled WGS sequence"/>
</dbReference>
<gene>
    <name evidence="1" type="ORF">AFUS01_LOCUS6888</name>
</gene>
<dbReference type="AlphaFoldDB" id="A0A8J2K0D8"/>
<protein>
    <submittedName>
        <fullName evidence="1">Uncharacterized protein</fullName>
    </submittedName>
</protein>
<evidence type="ECO:0000313" key="1">
    <source>
        <dbReference type="EMBL" id="CAG7717429.1"/>
    </source>
</evidence>
<proteinExistence type="predicted"/>
<keyword evidence="2" id="KW-1185">Reference proteome</keyword>
<evidence type="ECO:0000313" key="2">
    <source>
        <dbReference type="Proteomes" id="UP000708208"/>
    </source>
</evidence>
<name>A0A8J2K0D8_9HEXA</name>
<accession>A0A8J2K0D8</accession>
<reference evidence="1" key="1">
    <citation type="submission" date="2021-06" db="EMBL/GenBank/DDBJ databases">
        <authorList>
            <person name="Hodson N. C."/>
            <person name="Mongue J. A."/>
            <person name="Jaron S. K."/>
        </authorList>
    </citation>
    <scope>NUCLEOTIDE SEQUENCE</scope>
</reference>